<dbReference type="OrthoDB" id="6436077at2759"/>
<dbReference type="Proteomes" id="UP000887013">
    <property type="component" value="Unassembled WGS sequence"/>
</dbReference>
<protein>
    <submittedName>
        <fullName evidence="1">Uncharacterized protein</fullName>
    </submittedName>
</protein>
<comment type="caution">
    <text evidence="1">The sequence shown here is derived from an EMBL/GenBank/DDBJ whole genome shotgun (WGS) entry which is preliminary data.</text>
</comment>
<sequence>YDFHQFPQSVADHLLLTLFNPEEVWNKLSGRKNSAPGPYGIQYSTLKARDPGAHLLSAIYNKVLDLSTIPSSWKTA</sequence>
<gene>
    <name evidence="1" type="ORF">NPIL_306851</name>
    <name evidence="2" type="ORF">NPIL_400421</name>
</gene>
<name>A0A8X6J695_NEPPI</name>
<dbReference type="EMBL" id="BMAW01043447">
    <property type="protein sequence ID" value="GFS39495.1"/>
    <property type="molecule type" value="Genomic_DNA"/>
</dbReference>
<evidence type="ECO:0000313" key="3">
    <source>
        <dbReference type="Proteomes" id="UP000887013"/>
    </source>
</evidence>
<dbReference type="AlphaFoldDB" id="A0A8X6J695"/>
<evidence type="ECO:0000313" key="2">
    <source>
        <dbReference type="EMBL" id="GFT90717.1"/>
    </source>
</evidence>
<reference evidence="1" key="1">
    <citation type="submission" date="2020-08" db="EMBL/GenBank/DDBJ databases">
        <title>Multicomponent nature underlies the extraordinary mechanical properties of spider dragline silk.</title>
        <authorList>
            <person name="Kono N."/>
            <person name="Nakamura H."/>
            <person name="Mori M."/>
            <person name="Yoshida Y."/>
            <person name="Ohtoshi R."/>
            <person name="Malay A.D."/>
            <person name="Moran D.A.P."/>
            <person name="Tomita M."/>
            <person name="Numata K."/>
            <person name="Arakawa K."/>
        </authorList>
    </citation>
    <scope>NUCLEOTIDE SEQUENCE</scope>
</reference>
<dbReference type="EMBL" id="BMAW01074114">
    <property type="protein sequence ID" value="GFT90717.1"/>
    <property type="molecule type" value="Genomic_DNA"/>
</dbReference>
<feature type="non-terminal residue" evidence="1">
    <location>
        <position position="1"/>
    </location>
</feature>
<proteinExistence type="predicted"/>
<evidence type="ECO:0000313" key="1">
    <source>
        <dbReference type="EMBL" id="GFS39495.1"/>
    </source>
</evidence>
<keyword evidence="3" id="KW-1185">Reference proteome</keyword>
<organism evidence="1 3">
    <name type="scientific">Nephila pilipes</name>
    <name type="common">Giant wood spider</name>
    <name type="synonym">Nephila maculata</name>
    <dbReference type="NCBI Taxonomy" id="299642"/>
    <lineage>
        <taxon>Eukaryota</taxon>
        <taxon>Metazoa</taxon>
        <taxon>Ecdysozoa</taxon>
        <taxon>Arthropoda</taxon>
        <taxon>Chelicerata</taxon>
        <taxon>Arachnida</taxon>
        <taxon>Araneae</taxon>
        <taxon>Araneomorphae</taxon>
        <taxon>Entelegynae</taxon>
        <taxon>Araneoidea</taxon>
        <taxon>Nephilidae</taxon>
        <taxon>Nephila</taxon>
    </lineage>
</organism>
<accession>A0A8X6J695</accession>